<comment type="caution">
    <text evidence="1">The sequence shown here is derived from an EMBL/GenBank/DDBJ whole genome shotgun (WGS) entry which is preliminary data.</text>
</comment>
<sequence>MASLIPRKASSLRQLRRCFFFSTLTHSRSSMNAPSRSPLLNHLFRSASHPRPSSIPSQIDNYLCRGIGTEWLVLSQKHLYSTRSID</sequence>
<dbReference type="AlphaFoldDB" id="A0AAN8W877"/>
<organism evidence="1 2">
    <name type="scientific">Dillenia turbinata</name>
    <dbReference type="NCBI Taxonomy" id="194707"/>
    <lineage>
        <taxon>Eukaryota</taxon>
        <taxon>Viridiplantae</taxon>
        <taxon>Streptophyta</taxon>
        <taxon>Embryophyta</taxon>
        <taxon>Tracheophyta</taxon>
        <taxon>Spermatophyta</taxon>
        <taxon>Magnoliopsida</taxon>
        <taxon>eudicotyledons</taxon>
        <taxon>Gunneridae</taxon>
        <taxon>Pentapetalae</taxon>
        <taxon>Dilleniales</taxon>
        <taxon>Dilleniaceae</taxon>
        <taxon>Dillenia</taxon>
    </lineage>
</organism>
<name>A0AAN8W877_9MAGN</name>
<dbReference type="EMBL" id="JBAMMX010000004">
    <property type="protein sequence ID" value="KAK6943151.1"/>
    <property type="molecule type" value="Genomic_DNA"/>
</dbReference>
<reference evidence="1 2" key="1">
    <citation type="submission" date="2023-12" db="EMBL/GenBank/DDBJ databases">
        <title>A high-quality genome assembly for Dillenia turbinata (Dilleniales).</title>
        <authorList>
            <person name="Chanderbali A."/>
        </authorList>
    </citation>
    <scope>NUCLEOTIDE SEQUENCE [LARGE SCALE GENOMIC DNA]</scope>
    <source>
        <strain evidence="1">LSX21</strain>
        <tissue evidence="1">Leaf</tissue>
    </source>
</reference>
<accession>A0AAN8W877</accession>
<evidence type="ECO:0000313" key="2">
    <source>
        <dbReference type="Proteomes" id="UP001370490"/>
    </source>
</evidence>
<proteinExistence type="predicted"/>
<dbReference type="Proteomes" id="UP001370490">
    <property type="component" value="Unassembled WGS sequence"/>
</dbReference>
<evidence type="ECO:0000313" key="1">
    <source>
        <dbReference type="EMBL" id="KAK6943151.1"/>
    </source>
</evidence>
<protein>
    <submittedName>
        <fullName evidence="1">Uncharacterized protein</fullName>
    </submittedName>
</protein>
<gene>
    <name evidence="1" type="ORF">RJ641_028528</name>
</gene>
<keyword evidence="2" id="KW-1185">Reference proteome</keyword>